<protein>
    <recommendedName>
        <fullName evidence="4">Restriction endonuclease subunit S</fullName>
    </recommendedName>
</protein>
<comment type="caution">
    <text evidence="2">The sequence shown here is derived from an EMBL/GenBank/DDBJ whole genome shotgun (WGS) entry which is preliminary data.</text>
</comment>
<sequence>MNRDGAYLRMLDASAKMQRNVAMILEAKAIEAEKARSWFVNHVSPDAFADHLGELKETTQVHGHVIETLEGLTKLGQGMTKVLKAALGQTEGGEEGGGPFGGGFDLRER</sequence>
<organism evidence="2 3">
    <name type="scientific">Paenibacillus darwinianus</name>
    <dbReference type="NCBI Taxonomy" id="1380763"/>
    <lineage>
        <taxon>Bacteria</taxon>
        <taxon>Bacillati</taxon>
        <taxon>Bacillota</taxon>
        <taxon>Bacilli</taxon>
        <taxon>Bacillales</taxon>
        <taxon>Paenibacillaceae</taxon>
        <taxon>Paenibacillus</taxon>
    </lineage>
</organism>
<evidence type="ECO:0000256" key="1">
    <source>
        <dbReference type="SAM" id="MobiDB-lite"/>
    </source>
</evidence>
<evidence type="ECO:0000313" key="3">
    <source>
        <dbReference type="Proteomes" id="UP000053750"/>
    </source>
</evidence>
<evidence type="ECO:0000313" key="2">
    <source>
        <dbReference type="EMBL" id="EXX89089.1"/>
    </source>
</evidence>
<reference evidence="2 3" key="1">
    <citation type="submission" date="2014-02" db="EMBL/GenBank/DDBJ databases">
        <title>Genome sequence of Paenibacillus darwinianus reveals adaptive mechanisms for survival in Antarctic soils.</title>
        <authorList>
            <person name="Dsouza M."/>
            <person name="Taylor M.W."/>
            <person name="Turner S.J."/>
            <person name="Aislabie J."/>
        </authorList>
    </citation>
    <scope>NUCLEOTIDE SEQUENCE [LARGE SCALE GENOMIC DNA]</scope>
    <source>
        <strain evidence="2 3">CE1</strain>
    </source>
</reference>
<feature type="compositionally biased region" description="Gly residues" evidence="1">
    <location>
        <begin position="95"/>
        <end position="109"/>
    </location>
</feature>
<dbReference type="Proteomes" id="UP000053750">
    <property type="component" value="Unassembled WGS sequence"/>
</dbReference>
<dbReference type="AlphaFoldDB" id="A0A9W5S0U3"/>
<dbReference type="EMBL" id="JFHU01000108">
    <property type="protein sequence ID" value="EXX89089.1"/>
    <property type="molecule type" value="Genomic_DNA"/>
</dbReference>
<dbReference type="OrthoDB" id="2664174at2"/>
<evidence type="ECO:0008006" key="4">
    <source>
        <dbReference type="Google" id="ProtNLM"/>
    </source>
</evidence>
<dbReference type="RefSeq" id="WP_036586133.1">
    <property type="nucleotide sequence ID" value="NZ_KK082188.1"/>
</dbReference>
<dbReference type="InterPro" id="IPR058705">
    <property type="entry name" value="A_ENA"/>
</dbReference>
<accession>A0A9W5S0U3</accession>
<proteinExistence type="predicted"/>
<keyword evidence="3" id="KW-1185">Reference proteome</keyword>
<dbReference type="Pfam" id="PF26595">
    <property type="entry name" value="A_ENA"/>
    <property type="match status" value="1"/>
</dbReference>
<name>A0A9W5S0U3_9BACL</name>
<feature type="region of interest" description="Disordered" evidence="1">
    <location>
        <begin position="87"/>
        <end position="109"/>
    </location>
</feature>
<gene>
    <name evidence="2" type="ORF">BG53_00680</name>
</gene>